<evidence type="ECO:0000313" key="2">
    <source>
        <dbReference type="Proteomes" id="UP000201337"/>
    </source>
</evidence>
<proteinExistence type="predicted"/>
<accession>A0A0N7CFT6</accession>
<evidence type="ECO:0000313" key="1">
    <source>
        <dbReference type="EMBL" id="AKJ73818.1"/>
    </source>
</evidence>
<sequence length="46" mass="5235">MASMHLCLALRMNIPLEILLGNEEQIRFQILALDTADMSMLLFNTV</sequence>
<dbReference type="GeneID" id="26683926"/>
<protein>
    <submittedName>
        <fullName evidence="1">Uncharacterized protein</fullName>
    </submittedName>
</protein>
<reference evidence="1 2" key="1">
    <citation type="journal article" date="2016" name="Virus Genes">
        <title>Genomic characterization of Salmonella bacteriophages isolated from India.</title>
        <authorList>
            <person name="Karpe Y.A."/>
            <person name="Kanade G.D."/>
            <person name="Pingale K.D."/>
            <person name="Arankalle V.A."/>
            <person name="Banerjee K."/>
        </authorList>
    </citation>
    <scope>NUCLEOTIDE SEQUENCE [LARGE SCALE GENOMIC DNA]</scope>
</reference>
<gene>
    <name evidence="1" type="ORF">SP38_216</name>
</gene>
<dbReference type="Proteomes" id="UP000201337">
    <property type="component" value="Segment"/>
</dbReference>
<dbReference type="KEGG" id="vg:26683926"/>
<name>A0A0N7CFT6_9CAUD</name>
<dbReference type="RefSeq" id="YP_009220960.1">
    <property type="nucleotide sequence ID" value="NC_029042.1"/>
</dbReference>
<dbReference type="EMBL" id="KR296692">
    <property type="protein sequence ID" value="AKJ73818.1"/>
    <property type="molecule type" value="Genomic_DNA"/>
</dbReference>
<keyword evidence="2" id="KW-1185">Reference proteome</keyword>
<organism evidence="1 2">
    <name type="scientific">Salmonella phage 38</name>
    <dbReference type="NCBI Taxonomy" id="1654891"/>
    <lineage>
        <taxon>Viruses</taxon>
        <taxon>Duplodnaviria</taxon>
        <taxon>Heunggongvirae</taxon>
        <taxon>Uroviricota</taxon>
        <taxon>Caudoviricetes</taxon>
        <taxon>Pantevenvirales</taxon>
        <taxon>Ackermannviridae</taxon>
        <taxon>Cvivirinae</taxon>
        <taxon>Kuttervirus</taxon>
        <taxon>Kuttervirus kv38</taxon>
    </lineage>
</organism>